<evidence type="ECO:0000259" key="1">
    <source>
        <dbReference type="PROSITE" id="PS50011"/>
    </source>
</evidence>
<feature type="domain" description="Protein kinase" evidence="1">
    <location>
        <begin position="1"/>
        <end position="143"/>
    </location>
</feature>
<sequence length="143" mass="15293">MLYLHSRHFIHGDLHSNNVVVDGDGSLKLTDMGHFAISDGNPSAHGVMHGGGLVHFTAPERFDPAAFACESERPTLASDVYSFACIIFEIFAGHIPFYDAHAQGLSTKVAGPADQTLSLRKCGKCSIFAAVIIANGLRLLLSI</sequence>
<dbReference type="EMBL" id="JAEVFJ010000013">
    <property type="protein sequence ID" value="KAH8101146.1"/>
    <property type="molecule type" value="Genomic_DNA"/>
</dbReference>
<dbReference type="SUPFAM" id="SSF56112">
    <property type="entry name" value="Protein kinase-like (PK-like)"/>
    <property type="match status" value="1"/>
</dbReference>
<dbReference type="Proteomes" id="UP000813824">
    <property type="component" value="Unassembled WGS sequence"/>
</dbReference>
<dbReference type="Pfam" id="PF00069">
    <property type="entry name" value="Pkinase"/>
    <property type="match status" value="1"/>
</dbReference>
<dbReference type="PROSITE" id="PS50011">
    <property type="entry name" value="PROTEIN_KINASE_DOM"/>
    <property type="match status" value="1"/>
</dbReference>
<dbReference type="GO" id="GO:0005737">
    <property type="term" value="C:cytoplasm"/>
    <property type="evidence" value="ECO:0007669"/>
    <property type="project" value="TreeGrafter"/>
</dbReference>
<dbReference type="PANTHER" id="PTHR23257">
    <property type="entry name" value="SERINE-THREONINE PROTEIN KINASE"/>
    <property type="match status" value="1"/>
</dbReference>
<gene>
    <name evidence="2" type="ORF">BXZ70DRAFT_111602</name>
</gene>
<evidence type="ECO:0000313" key="3">
    <source>
        <dbReference type="Proteomes" id="UP000813824"/>
    </source>
</evidence>
<dbReference type="AlphaFoldDB" id="A0A8K0XQ85"/>
<dbReference type="InterPro" id="IPR050167">
    <property type="entry name" value="Ser_Thr_protein_kinase"/>
</dbReference>
<dbReference type="GO" id="GO:0004672">
    <property type="term" value="F:protein kinase activity"/>
    <property type="evidence" value="ECO:0007669"/>
    <property type="project" value="InterPro"/>
</dbReference>
<dbReference type="InterPro" id="IPR000719">
    <property type="entry name" value="Prot_kinase_dom"/>
</dbReference>
<dbReference type="GO" id="GO:0007165">
    <property type="term" value="P:signal transduction"/>
    <property type="evidence" value="ECO:0007669"/>
    <property type="project" value="TreeGrafter"/>
</dbReference>
<keyword evidence="3" id="KW-1185">Reference proteome</keyword>
<keyword evidence="2" id="KW-0808">Transferase</keyword>
<proteinExistence type="predicted"/>
<keyword evidence="2" id="KW-0418">Kinase</keyword>
<evidence type="ECO:0000313" key="2">
    <source>
        <dbReference type="EMBL" id="KAH8101146.1"/>
    </source>
</evidence>
<comment type="caution">
    <text evidence="2">The sequence shown here is derived from an EMBL/GenBank/DDBJ whole genome shotgun (WGS) entry which is preliminary data.</text>
</comment>
<dbReference type="GO" id="GO:0005524">
    <property type="term" value="F:ATP binding"/>
    <property type="evidence" value="ECO:0007669"/>
    <property type="project" value="InterPro"/>
</dbReference>
<reference evidence="2" key="1">
    <citation type="journal article" date="2021" name="New Phytol.">
        <title>Evolutionary innovations through gain and loss of genes in the ectomycorrhizal Boletales.</title>
        <authorList>
            <person name="Wu G."/>
            <person name="Miyauchi S."/>
            <person name="Morin E."/>
            <person name="Kuo A."/>
            <person name="Drula E."/>
            <person name="Varga T."/>
            <person name="Kohler A."/>
            <person name="Feng B."/>
            <person name="Cao Y."/>
            <person name="Lipzen A."/>
            <person name="Daum C."/>
            <person name="Hundley H."/>
            <person name="Pangilinan J."/>
            <person name="Johnson J."/>
            <person name="Barry K."/>
            <person name="LaButti K."/>
            <person name="Ng V."/>
            <person name="Ahrendt S."/>
            <person name="Min B."/>
            <person name="Choi I.G."/>
            <person name="Park H."/>
            <person name="Plett J.M."/>
            <person name="Magnuson J."/>
            <person name="Spatafora J.W."/>
            <person name="Nagy L.G."/>
            <person name="Henrissat B."/>
            <person name="Grigoriev I.V."/>
            <person name="Yang Z.L."/>
            <person name="Xu J."/>
            <person name="Martin F.M."/>
        </authorList>
    </citation>
    <scope>NUCLEOTIDE SEQUENCE</scope>
    <source>
        <strain evidence="2">KKN 215</strain>
    </source>
</reference>
<organism evidence="2 3">
    <name type="scientific">Cristinia sonorae</name>
    <dbReference type="NCBI Taxonomy" id="1940300"/>
    <lineage>
        <taxon>Eukaryota</taxon>
        <taxon>Fungi</taxon>
        <taxon>Dikarya</taxon>
        <taxon>Basidiomycota</taxon>
        <taxon>Agaricomycotina</taxon>
        <taxon>Agaricomycetes</taxon>
        <taxon>Agaricomycetidae</taxon>
        <taxon>Agaricales</taxon>
        <taxon>Pleurotineae</taxon>
        <taxon>Stephanosporaceae</taxon>
        <taxon>Cristinia</taxon>
    </lineage>
</organism>
<name>A0A8K0XQ85_9AGAR</name>
<dbReference type="Gene3D" id="1.10.510.10">
    <property type="entry name" value="Transferase(Phosphotransferase) domain 1"/>
    <property type="match status" value="1"/>
</dbReference>
<accession>A0A8K0XQ85</accession>
<dbReference type="OrthoDB" id="4062651at2759"/>
<dbReference type="InterPro" id="IPR011009">
    <property type="entry name" value="Kinase-like_dom_sf"/>
</dbReference>
<protein>
    <submittedName>
        <fullName evidence="2">Kinase-like domain-containing protein</fullName>
    </submittedName>
</protein>